<evidence type="ECO:0000256" key="3">
    <source>
        <dbReference type="ARBA" id="ARBA00022989"/>
    </source>
</evidence>
<evidence type="ECO:0000256" key="4">
    <source>
        <dbReference type="ARBA" id="ARBA00023136"/>
    </source>
</evidence>
<dbReference type="PROSITE" id="PS52015">
    <property type="entry name" value="TONB_CTD"/>
    <property type="match status" value="1"/>
</dbReference>
<accession>A0A418MED0</accession>
<dbReference type="NCBIfam" id="TIGR01352">
    <property type="entry name" value="tonB_Cterm"/>
    <property type="match status" value="1"/>
</dbReference>
<sequence>MIRTVLLLSLSCLIRLSASGQCDVSQDSAGRIITTCQVYSTSRPNEIKSYHKQTVYLGSEYFTYPMWQQGTIWIDQSGQPITCQLAYSLVDQKVYYRLNGSSTNRVATPESFSINGLLFTRRQPGSVGRGYLAVLNNGRTKLLLNVQRHLVTTRVADAFGKGNVFDGSYQTRKIYYIQKGDAQPEPIDLTRSSLLNVLYDQAEKLAERIPTTLTTETVISALAYYDTLTAATSVNKPALSTEPVFMQTLRNRINYPSRAWNAGAYGRVYIGFELTERGDVINITSLGPENDDYGFDQAVKQGLRKLPVLKPEHVGKYVLPVAFILTNTLTSTSPYSPTRTLQPDQLADRTVLDELTVPIVVSKSIGSCREIWGLPGK</sequence>
<evidence type="ECO:0000256" key="2">
    <source>
        <dbReference type="ARBA" id="ARBA00022692"/>
    </source>
</evidence>
<comment type="caution">
    <text evidence="7">The sequence shown here is derived from an EMBL/GenBank/DDBJ whole genome shotgun (WGS) entry which is preliminary data.</text>
</comment>
<name>A0A418MED0_9BACT</name>
<dbReference type="GO" id="GO:0016020">
    <property type="term" value="C:membrane"/>
    <property type="evidence" value="ECO:0007669"/>
    <property type="project" value="UniProtKB-SubCell"/>
</dbReference>
<dbReference type="GO" id="GO:0055085">
    <property type="term" value="P:transmembrane transport"/>
    <property type="evidence" value="ECO:0007669"/>
    <property type="project" value="InterPro"/>
</dbReference>
<organism evidence="7 8">
    <name type="scientific">Fibrisoma montanum</name>
    <dbReference type="NCBI Taxonomy" id="2305895"/>
    <lineage>
        <taxon>Bacteria</taxon>
        <taxon>Pseudomonadati</taxon>
        <taxon>Bacteroidota</taxon>
        <taxon>Cytophagia</taxon>
        <taxon>Cytophagales</taxon>
        <taxon>Spirosomataceae</taxon>
        <taxon>Fibrisoma</taxon>
    </lineage>
</organism>
<dbReference type="InterPro" id="IPR006260">
    <property type="entry name" value="TonB/TolA_C"/>
</dbReference>
<proteinExistence type="predicted"/>
<dbReference type="Gene3D" id="3.30.1150.10">
    <property type="match status" value="1"/>
</dbReference>
<keyword evidence="5" id="KW-0732">Signal</keyword>
<dbReference type="EMBL" id="QXED01000002">
    <property type="protein sequence ID" value="RIV25164.1"/>
    <property type="molecule type" value="Genomic_DNA"/>
</dbReference>
<reference evidence="7 8" key="1">
    <citation type="submission" date="2018-08" db="EMBL/GenBank/DDBJ databases">
        <title>Fibrisoma montanum sp. nov., isolated from Danxia mountain soil.</title>
        <authorList>
            <person name="Huang Y."/>
        </authorList>
    </citation>
    <scope>NUCLEOTIDE SEQUENCE [LARGE SCALE GENOMIC DNA]</scope>
    <source>
        <strain evidence="7 8">HYT19</strain>
    </source>
</reference>
<evidence type="ECO:0000256" key="5">
    <source>
        <dbReference type="SAM" id="SignalP"/>
    </source>
</evidence>
<gene>
    <name evidence="7" type="ORF">DYU11_07575</name>
</gene>
<evidence type="ECO:0000256" key="1">
    <source>
        <dbReference type="ARBA" id="ARBA00004167"/>
    </source>
</evidence>
<dbReference type="Proteomes" id="UP000283523">
    <property type="component" value="Unassembled WGS sequence"/>
</dbReference>
<keyword evidence="3" id="KW-1133">Transmembrane helix</keyword>
<keyword evidence="8" id="KW-1185">Reference proteome</keyword>
<keyword evidence="2" id="KW-0812">Transmembrane</keyword>
<evidence type="ECO:0000259" key="6">
    <source>
        <dbReference type="PROSITE" id="PS52015"/>
    </source>
</evidence>
<evidence type="ECO:0000313" key="7">
    <source>
        <dbReference type="EMBL" id="RIV25164.1"/>
    </source>
</evidence>
<dbReference type="AlphaFoldDB" id="A0A418MED0"/>
<evidence type="ECO:0000313" key="8">
    <source>
        <dbReference type="Proteomes" id="UP000283523"/>
    </source>
</evidence>
<keyword evidence="4" id="KW-0472">Membrane</keyword>
<feature type="signal peptide" evidence="5">
    <location>
        <begin position="1"/>
        <end position="20"/>
    </location>
</feature>
<comment type="subcellular location">
    <subcellularLocation>
        <location evidence="1">Membrane</location>
        <topology evidence="1">Single-pass membrane protein</topology>
    </subcellularLocation>
</comment>
<feature type="chain" id="PRO_5019121759" evidence="5">
    <location>
        <begin position="21"/>
        <end position="377"/>
    </location>
</feature>
<dbReference type="InterPro" id="IPR037682">
    <property type="entry name" value="TonB_C"/>
</dbReference>
<feature type="domain" description="TonB C-terminal" evidence="6">
    <location>
        <begin position="240"/>
        <end position="332"/>
    </location>
</feature>
<protein>
    <submittedName>
        <fullName evidence="7">TonB family protein</fullName>
    </submittedName>
</protein>
<dbReference type="SUPFAM" id="SSF74653">
    <property type="entry name" value="TolA/TonB C-terminal domain"/>
    <property type="match status" value="1"/>
</dbReference>